<accession>A0AAV2G6W4</accession>
<keyword evidence="3" id="KW-1185">Reference proteome</keyword>
<evidence type="ECO:0000313" key="3">
    <source>
        <dbReference type="Proteomes" id="UP001497516"/>
    </source>
</evidence>
<dbReference type="Proteomes" id="UP001497516">
    <property type="component" value="Chromosome 8"/>
</dbReference>
<dbReference type="AlphaFoldDB" id="A0AAV2G6W4"/>
<organism evidence="2 3">
    <name type="scientific">Linum trigynum</name>
    <dbReference type="NCBI Taxonomy" id="586398"/>
    <lineage>
        <taxon>Eukaryota</taxon>
        <taxon>Viridiplantae</taxon>
        <taxon>Streptophyta</taxon>
        <taxon>Embryophyta</taxon>
        <taxon>Tracheophyta</taxon>
        <taxon>Spermatophyta</taxon>
        <taxon>Magnoliopsida</taxon>
        <taxon>eudicotyledons</taxon>
        <taxon>Gunneridae</taxon>
        <taxon>Pentapetalae</taxon>
        <taxon>rosids</taxon>
        <taxon>fabids</taxon>
        <taxon>Malpighiales</taxon>
        <taxon>Linaceae</taxon>
        <taxon>Linum</taxon>
    </lineage>
</organism>
<dbReference type="EMBL" id="OZ034821">
    <property type="protein sequence ID" value="CAL1405912.1"/>
    <property type="molecule type" value="Genomic_DNA"/>
</dbReference>
<evidence type="ECO:0000313" key="2">
    <source>
        <dbReference type="EMBL" id="CAL1405912.1"/>
    </source>
</evidence>
<protein>
    <submittedName>
        <fullName evidence="2">Uncharacterized protein</fullName>
    </submittedName>
</protein>
<name>A0AAV2G6W4_9ROSI</name>
<gene>
    <name evidence="2" type="ORF">LTRI10_LOCUS45673</name>
</gene>
<sequence length="193" mass="20674">MRLPNPSSSFPLIRMNNPHSSSPSGFYENKGRATAVSSTTPPPAQSSSAAPYSSSPGSTTRSVSPTINNFTLPLDIFIIYNLTIALLCSAARLNDGLKMMAERLRGGNVCVGEGGVFPTFFLSGRASNFGFWIAIIGVVFAVRSRERDSPNTPFTIFCQHDSLDLSSPPTILCHMGKPSVVNCGGGSRRSRRL</sequence>
<reference evidence="2 3" key="1">
    <citation type="submission" date="2024-04" db="EMBL/GenBank/DDBJ databases">
        <authorList>
            <person name="Fracassetti M."/>
        </authorList>
    </citation>
    <scope>NUCLEOTIDE SEQUENCE [LARGE SCALE GENOMIC DNA]</scope>
</reference>
<feature type="region of interest" description="Disordered" evidence="1">
    <location>
        <begin position="1"/>
        <end position="63"/>
    </location>
</feature>
<evidence type="ECO:0000256" key="1">
    <source>
        <dbReference type="SAM" id="MobiDB-lite"/>
    </source>
</evidence>
<feature type="compositionally biased region" description="Polar residues" evidence="1">
    <location>
        <begin position="1"/>
        <end position="10"/>
    </location>
</feature>
<feature type="compositionally biased region" description="Low complexity" evidence="1">
    <location>
        <begin position="33"/>
        <end position="63"/>
    </location>
</feature>
<proteinExistence type="predicted"/>